<dbReference type="SMART" id="SM00849">
    <property type="entry name" value="Lactamase_B"/>
    <property type="match status" value="1"/>
</dbReference>
<dbReference type="Pfam" id="PF00753">
    <property type="entry name" value="Lactamase_B"/>
    <property type="match status" value="1"/>
</dbReference>
<dbReference type="PANTHER" id="PTHR46233">
    <property type="entry name" value="HYDROXYACYLGLUTATHIONE HYDROLASE GLOC"/>
    <property type="match status" value="1"/>
</dbReference>
<dbReference type="InterPro" id="IPR051453">
    <property type="entry name" value="MBL_Glyoxalase_II"/>
</dbReference>
<dbReference type="Gene3D" id="3.60.15.10">
    <property type="entry name" value="Ribonuclease Z/Hydroxyacylglutathione hydrolase-like"/>
    <property type="match status" value="1"/>
</dbReference>
<keyword evidence="6" id="KW-0614">Plasmid</keyword>
<evidence type="ECO:0000256" key="1">
    <source>
        <dbReference type="ARBA" id="ARBA00001947"/>
    </source>
</evidence>
<keyword evidence="2" id="KW-0479">Metal-binding</keyword>
<feature type="domain" description="Metallo-beta-lactamase" evidence="5">
    <location>
        <begin position="12"/>
        <end position="185"/>
    </location>
</feature>
<evidence type="ECO:0000256" key="3">
    <source>
        <dbReference type="ARBA" id="ARBA00022801"/>
    </source>
</evidence>
<sequence>MKIDSLAVGSIGTNCYILQDEAAKLCAVIDPGDEPERILSAVEQTGCTPTMILLTHGHFDHYTAVKGLLEKWPELPVYIHERDVTDKPVGGFGLLFPRLPEKNQRYYKEGDRLTLGGLTITVLETPGHSRGSVCLVVGDVIFSGDTLFHGSCGRTDFAGGSYEDILRSLKKLAQLPGQYQVYPGHDRSTNLDFERRVNPYVKQGLRK</sequence>
<dbReference type="Proteomes" id="UP000681343">
    <property type="component" value="Plasmid pMM35_01"/>
</dbReference>
<evidence type="ECO:0000256" key="4">
    <source>
        <dbReference type="ARBA" id="ARBA00022833"/>
    </source>
</evidence>
<comment type="cofactor">
    <cofactor evidence="1">
        <name>Zn(2+)</name>
        <dbReference type="ChEBI" id="CHEBI:29105"/>
    </cofactor>
</comment>
<keyword evidence="4" id="KW-0862">Zinc</keyword>
<dbReference type="GO" id="GO:0046872">
    <property type="term" value="F:metal ion binding"/>
    <property type="evidence" value="ECO:0007669"/>
    <property type="project" value="UniProtKB-KW"/>
</dbReference>
<evidence type="ECO:0000256" key="2">
    <source>
        <dbReference type="ARBA" id="ARBA00022723"/>
    </source>
</evidence>
<name>A0A810PS44_9FIRM</name>
<dbReference type="RefSeq" id="WP_212820951.1">
    <property type="nucleotide sequence ID" value="NZ_AP023416.1"/>
</dbReference>
<evidence type="ECO:0000313" key="6">
    <source>
        <dbReference type="EMBL" id="BCK79399.1"/>
    </source>
</evidence>
<organism evidence="6 7">
    <name type="scientific">Vescimonas fastidiosa</name>
    <dbReference type="NCBI Taxonomy" id="2714353"/>
    <lineage>
        <taxon>Bacteria</taxon>
        <taxon>Bacillati</taxon>
        <taxon>Bacillota</taxon>
        <taxon>Clostridia</taxon>
        <taxon>Eubacteriales</taxon>
        <taxon>Oscillospiraceae</taxon>
        <taxon>Vescimonas</taxon>
    </lineage>
</organism>
<protein>
    <submittedName>
        <fullName evidence="6">MBL fold hydrolase</fullName>
    </submittedName>
</protein>
<geneLocation type="plasmid" evidence="6 7">
    <name>pMM35_01</name>
</geneLocation>
<reference evidence="6" key="1">
    <citation type="submission" date="2020-09" db="EMBL/GenBank/DDBJ databases">
        <title>New species isolated from human feces.</title>
        <authorList>
            <person name="Kitahara M."/>
            <person name="Shigeno Y."/>
            <person name="Shime M."/>
            <person name="Matsumoto Y."/>
            <person name="Nakamura S."/>
            <person name="Motooka D."/>
            <person name="Fukuoka S."/>
            <person name="Nishikawa H."/>
            <person name="Benno Y."/>
        </authorList>
    </citation>
    <scope>NUCLEOTIDE SEQUENCE</scope>
    <source>
        <strain evidence="6">MM35</strain>
        <plasmid evidence="6">pMM35_01</plasmid>
    </source>
</reference>
<keyword evidence="7" id="KW-1185">Reference proteome</keyword>
<dbReference type="PANTHER" id="PTHR46233:SF3">
    <property type="entry name" value="HYDROXYACYLGLUTATHIONE HYDROLASE GLOC"/>
    <property type="match status" value="1"/>
</dbReference>
<dbReference type="EMBL" id="AP023416">
    <property type="protein sequence ID" value="BCK79399.1"/>
    <property type="molecule type" value="Genomic_DNA"/>
</dbReference>
<dbReference type="InterPro" id="IPR001279">
    <property type="entry name" value="Metallo-B-lactamas"/>
</dbReference>
<dbReference type="SUPFAM" id="SSF56281">
    <property type="entry name" value="Metallo-hydrolase/oxidoreductase"/>
    <property type="match status" value="1"/>
</dbReference>
<dbReference type="CDD" id="cd06262">
    <property type="entry name" value="metallo-hydrolase-like_MBL-fold"/>
    <property type="match status" value="1"/>
</dbReference>
<evidence type="ECO:0000313" key="7">
    <source>
        <dbReference type="Proteomes" id="UP000681343"/>
    </source>
</evidence>
<evidence type="ECO:0000259" key="5">
    <source>
        <dbReference type="SMART" id="SM00849"/>
    </source>
</evidence>
<accession>A0A810PS44</accession>
<dbReference type="InterPro" id="IPR036866">
    <property type="entry name" value="RibonucZ/Hydroxyglut_hydro"/>
</dbReference>
<gene>
    <name evidence="6" type="ORF">MM35RIKEN_15910</name>
</gene>
<dbReference type="KEGG" id="vfa:MM35RIKEN_15910"/>
<keyword evidence="3 6" id="KW-0378">Hydrolase</keyword>
<proteinExistence type="predicted"/>
<dbReference type="AlphaFoldDB" id="A0A810PS44"/>
<dbReference type="GO" id="GO:0016787">
    <property type="term" value="F:hydrolase activity"/>
    <property type="evidence" value="ECO:0007669"/>
    <property type="project" value="UniProtKB-KW"/>
</dbReference>